<keyword evidence="2" id="KW-0732">Signal</keyword>
<keyword evidence="1" id="KW-1133">Transmembrane helix</keyword>
<dbReference type="PANTHER" id="PTHR40940:SF2">
    <property type="entry name" value="BATD"/>
    <property type="match status" value="1"/>
</dbReference>
<feature type="chain" id="PRO_5007888652" evidence="2">
    <location>
        <begin position="22"/>
        <end position="593"/>
    </location>
</feature>
<dbReference type="OrthoDB" id="2079210at2"/>
<feature type="signal peptide" evidence="2">
    <location>
        <begin position="1"/>
        <end position="21"/>
    </location>
</feature>
<dbReference type="InterPro" id="IPR025738">
    <property type="entry name" value="BatD"/>
</dbReference>
<dbReference type="PANTHER" id="PTHR40940">
    <property type="entry name" value="PROTEIN BATD-RELATED"/>
    <property type="match status" value="1"/>
</dbReference>
<sequence>MKCKHFIYILLFIFGTGMMQAQVKFDAKVSKKKIGINERLRIDFEMNKDGDNFNPPAFEGFDVVGGPNQAISNSYINGKRSYSKTYSYFLSPQSQGNFTIAQATIEIDGETYKTLPVSVIVTSAVEVPKNGNDATYVASENVHLVAEISNSSPYLNEAITVVYKMYVSHDVSITSTWREVDTPKYADFWSQNINNQGNFKIYEGKYQGEDYRYVILRTTVLYPQKTGKLEIEPLTLDVPIDVPGNRRDIFGRRMTTRVNKKISAGKRSISVKPLPADGRPDNFNGAVGDFDFNVTANKTTLDANESLELNVKISGKGNLKLFELPTPKLPSSLEVYDPERKENVRTDRSGMNGNINETFTVVPQNQGIYPIRPITFSYFNPKTEKYVTIASKEIVIDVENGPIATVPAVSNNGDGNQKAVVAAKSQFEYIKLNTNLKPINQDPFFKSTLFWSLLGGPLLLIPLFILVGNKRRERRSDVQGNKLRKANRLAKKYLSEAKKNVGDKVVFYEALERALHNYLKAKLSIETSEFDKEYIARLLEERNVEVATISQFTGLLQSCEYARYSPASNVTIQQDYNKAVETISAIDKQIQYR</sequence>
<reference evidence="3 4" key="1">
    <citation type="submission" date="2016-02" db="EMBL/GenBank/DDBJ databases">
        <title>Ulvibacter sp. LPB0005, isolated from Thais luteostoma.</title>
        <authorList>
            <person name="Shin S.-K."/>
            <person name="Yi H."/>
        </authorList>
    </citation>
    <scope>NUCLEOTIDE SEQUENCE [LARGE SCALE GENOMIC DNA]</scope>
    <source>
        <strain evidence="3 4">LPB0005</strain>
    </source>
</reference>
<dbReference type="Proteomes" id="UP000077013">
    <property type="component" value="Unassembled WGS sequence"/>
</dbReference>
<organism evidence="3 4">
    <name type="scientific">Cochleicola gelatinilyticus</name>
    <dbReference type="NCBI Taxonomy" id="1763537"/>
    <lineage>
        <taxon>Bacteria</taxon>
        <taxon>Pseudomonadati</taxon>
        <taxon>Bacteroidota</taxon>
        <taxon>Flavobacteriia</taxon>
        <taxon>Flavobacteriales</taxon>
        <taxon>Flavobacteriaceae</taxon>
        <taxon>Cochleicola</taxon>
    </lineage>
</organism>
<keyword evidence="4" id="KW-1185">Reference proteome</keyword>
<gene>
    <name evidence="3" type="ORF">ULVI_06350</name>
</gene>
<feature type="transmembrane region" description="Helical" evidence="1">
    <location>
        <begin position="449"/>
        <end position="467"/>
    </location>
</feature>
<dbReference type="EMBL" id="LRXL01000026">
    <property type="protein sequence ID" value="OAB80352.1"/>
    <property type="molecule type" value="Genomic_DNA"/>
</dbReference>
<protein>
    <submittedName>
        <fullName evidence="3">BatD protein</fullName>
    </submittedName>
</protein>
<keyword evidence="1" id="KW-0472">Membrane</keyword>
<accession>A0A167J5Q6</accession>
<dbReference type="Pfam" id="PF13584">
    <property type="entry name" value="BatD"/>
    <property type="match status" value="2"/>
</dbReference>
<evidence type="ECO:0000256" key="1">
    <source>
        <dbReference type="SAM" id="Phobius"/>
    </source>
</evidence>
<proteinExistence type="predicted"/>
<keyword evidence="1" id="KW-0812">Transmembrane</keyword>
<dbReference type="AlphaFoldDB" id="A0A167J5Q6"/>
<evidence type="ECO:0000256" key="2">
    <source>
        <dbReference type="SAM" id="SignalP"/>
    </source>
</evidence>
<evidence type="ECO:0000313" key="3">
    <source>
        <dbReference type="EMBL" id="OAB80352.1"/>
    </source>
</evidence>
<evidence type="ECO:0000313" key="4">
    <source>
        <dbReference type="Proteomes" id="UP000077013"/>
    </source>
</evidence>
<comment type="caution">
    <text evidence="3">The sequence shown here is derived from an EMBL/GenBank/DDBJ whole genome shotgun (WGS) entry which is preliminary data.</text>
</comment>
<dbReference type="STRING" id="1763537.ULVI_06350"/>
<name>A0A167J5Q6_9FLAO</name>